<dbReference type="AlphaFoldDB" id="A0A285SBR2"/>
<evidence type="ECO:0000313" key="11">
    <source>
        <dbReference type="Proteomes" id="UP000219111"/>
    </source>
</evidence>
<evidence type="ECO:0000259" key="6">
    <source>
        <dbReference type="Pfam" id="PF20464"/>
    </source>
</evidence>
<dbReference type="Pfam" id="PF20464">
    <property type="entry name" value="MmeI_N"/>
    <property type="match status" value="1"/>
</dbReference>
<protein>
    <recommendedName>
        <fullName evidence="1">site-specific DNA-methyltransferase (adenine-specific)</fullName>
        <ecNumber evidence="1">2.1.1.72</ecNumber>
    </recommendedName>
</protein>
<dbReference type="SUPFAM" id="SSF53335">
    <property type="entry name" value="S-adenosyl-L-methionine-dependent methyltransferases"/>
    <property type="match status" value="1"/>
</dbReference>
<dbReference type="PANTHER" id="PTHR33841">
    <property type="entry name" value="DNA METHYLTRANSFERASE YEEA-RELATED"/>
    <property type="match status" value="1"/>
</dbReference>
<dbReference type="OrthoDB" id="9806213at2"/>
<evidence type="ECO:0000256" key="1">
    <source>
        <dbReference type="ARBA" id="ARBA00011900"/>
    </source>
</evidence>
<dbReference type="Pfam" id="PF20465">
    <property type="entry name" value="MmeI_hel"/>
    <property type="match status" value="1"/>
</dbReference>
<gene>
    <name evidence="10" type="ORF">SAMN05877831_10412</name>
</gene>
<dbReference type="RefSeq" id="WP_097069593.1">
    <property type="nucleotide sequence ID" value="NZ_OBMT01000004.1"/>
</dbReference>
<dbReference type="Pfam" id="PF20473">
    <property type="entry name" value="MmeI_Mtase"/>
    <property type="match status" value="1"/>
</dbReference>
<feature type="region of interest" description="Disordered" evidence="5">
    <location>
        <begin position="528"/>
        <end position="550"/>
    </location>
</feature>
<accession>A0A285SBR2</accession>
<dbReference type="EC" id="2.1.1.72" evidence="1"/>
<evidence type="ECO:0000256" key="2">
    <source>
        <dbReference type="ARBA" id="ARBA00022603"/>
    </source>
</evidence>
<dbReference type="PRINTS" id="PR00507">
    <property type="entry name" value="N12N6MTFRASE"/>
</dbReference>
<evidence type="ECO:0000259" key="9">
    <source>
        <dbReference type="Pfam" id="PF20473"/>
    </source>
</evidence>
<keyword evidence="3" id="KW-0808">Transferase</keyword>
<dbReference type="PROSITE" id="PS00092">
    <property type="entry name" value="N6_MTASE"/>
    <property type="match status" value="1"/>
</dbReference>
<evidence type="ECO:0000256" key="4">
    <source>
        <dbReference type="ARBA" id="ARBA00047942"/>
    </source>
</evidence>
<feature type="region of interest" description="Disordered" evidence="5">
    <location>
        <begin position="94"/>
        <end position="114"/>
    </location>
</feature>
<dbReference type="InterPro" id="IPR050953">
    <property type="entry name" value="N4_N6_ade-DNA_methylase"/>
</dbReference>
<name>A0A285SBR2_9RHOB</name>
<dbReference type="GO" id="GO:0003676">
    <property type="term" value="F:nucleic acid binding"/>
    <property type="evidence" value="ECO:0007669"/>
    <property type="project" value="InterPro"/>
</dbReference>
<keyword evidence="11" id="KW-1185">Reference proteome</keyword>
<evidence type="ECO:0000256" key="5">
    <source>
        <dbReference type="SAM" id="MobiDB-lite"/>
    </source>
</evidence>
<dbReference type="PANTHER" id="PTHR33841:SF1">
    <property type="entry name" value="DNA METHYLTRANSFERASE A"/>
    <property type="match status" value="1"/>
</dbReference>
<feature type="domain" description="MmeI-like target recognition" evidence="8">
    <location>
        <begin position="765"/>
        <end position="947"/>
    </location>
</feature>
<comment type="catalytic activity">
    <reaction evidence="4">
        <text>a 2'-deoxyadenosine in DNA + S-adenosyl-L-methionine = an N(6)-methyl-2'-deoxyadenosine in DNA + S-adenosyl-L-homocysteine + H(+)</text>
        <dbReference type="Rhea" id="RHEA:15197"/>
        <dbReference type="Rhea" id="RHEA-COMP:12418"/>
        <dbReference type="Rhea" id="RHEA-COMP:12419"/>
        <dbReference type="ChEBI" id="CHEBI:15378"/>
        <dbReference type="ChEBI" id="CHEBI:57856"/>
        <dbReference type="ChEBI" id="CHEBI:59789"/>
        <dbReference type="ChEBI" id="CHEBI:90615"/>
        <dbReference type="ChEBI" id="CHEBI:90616"/>
        <dbReference type="EC" id="2.1.1.72"/>
    </reaction>
</comment>
<evidence type="ECO:0000256" key="3">
    <source>
        <dbReference type="ARBA" id="ARBA00022679"/>
    </source>
</evidence>
<evidence type="ECO:0000259" key="8">
    <source>
        <dbReference type="Pfam" id="PF20466"/>
    </source>
</evidence>
<feature type="domain" description="MmeI-like DNA-methyltransferase" evidence="9">
    <location>
        <begin position="396"/>
        <end position="694"/>
    </location>
</feature>
<evidence type="ECO:0000259" key="7">
    <source>
        <dbReference type="Pfam" id="PF20465"/>
    </source>
</evidence>
<reference evidence="11" key="1">
    <citation type="submission" date="2017-08" db="EMBL/GenBank/DDBJ databases">
        <authorList>
            <person name="Varghese N."/>
            <person name="Submissions S."/>
        </authorList>
    </citation>
    <scope>NUCLEOTIDE SEQUENCE [LARGE SCALE GENOMIC DNA]</scope>
    <source>
        <strain evidence="11">JA276</strain>
    </source>
</reference>
<proteinExistence type="predicted"/>
<dbReference type="Proteomes" id="UP000219111">
    <property type="component" value="Unassembled WGS sequence"/>
</dbReference>
<dbReference type="InterPro" id="IPR046819">
    <property type="entry name" value="MmeI_hel"/>
</dbReference>
<organism evidence="10 11">
    <name type="scientific">Rhodobacter maris</name>
    <dbReference type="NCBI Taxonomy" id="446682"/>
    <lineage>
        <taxon>Bacteria</taxon>
        <taxon>Pseudomonadati</taxon>
        <taxon>Pseudomonadota</taxon>
        <taxon>Alphaproteobacteria</taxon>
        <taxon>Rhodobacterales</taxon>
        <taxon>Rhodobacter group</taxon>
        <taxon>Rhodobacter</taxon>
    </lineage>
</organism>
<keyword evidence="2 10" id="KW-0489">Methyltransferase</keyword>
<dbReference type="Gene3D" id="3.40.50.150">
    <property type="entry name" value="Vaccinia Virus protein VP39"/>
    <property type="match status" value="1"/>
</dbReference>
<dbReference type="InterPro" id="IPR046817">
    <property type="entry name" value="MmeI_N"/>
</dbReference>
<sequence length="1155" mass="128037">MQIEDFIERWKHSGGSERANFQTFANELCEVLGLPRPAPATEATQANSYCFEHPVTFIHTGAQSRGFIDLYRAGHFVMEAKQGTDAAREDDAQPALIPDLPGPTRKGHGTRGSKRWDDTMLRARAQADGYARAVSRKDGWPPFLLVVDVGHVIEVYADFSGQGQGYTQFPDGNRYRIRLDDLRDEKTRERLRAIWTDPHALDPAKIAAKVTREVADRLAALGRSFDGQGHEPDTVARFLMRCLFTMFAEDVELIPLGSFSELLHRLRGHPEHAAPTLKALWATMNTGGFSPVLTADLKRFNGGLFKDAEALPLTEVQLSLLIDAAGRDWREVEPAIFGTLLERALDKRQRHKLGAHYTPRAYVERLVVPTIIDPLRADWRDVQAAAITLAAQGKQDEAREAVRAFHTRLCEIKVLDPACGSGNFLYVALELMKRLEGEVTDLLHDLGEEQTALALAGHTVDPHQFLGLEVNPWAAAVAELVLWIGYLQWHFRTHGKASPAEPVLRDFHNIENRDAVLTWDGTRPRCDTSGAPVTRWDGTTTTRHPVTGDEVPDPQARIAVLDYLKPAPAKWPEADFIVGNPPFIGDKRMREALGEGYSEALREAYPTIPQSADFVMFWWHKAALAARAFKPATEKARAKGTRRFGFITTNSLRQTFNRRVLEPHLNDPKTPLSLAFAIPDHPWVDAGDGAAVRIAMTVAEAGKAPGRLGTVTEEAKGRYEAEGRPVRFEVEKGKVFADLRIGADVAGAVPLKANDAISSNGVMLAGEGFIVSPSEAQSLGLGSVKGLEQHIRPYRNGRDLTASPRGVMVIDLLGLEQTEVKDRFPLVFQHLLDKVKPIRDENKRPSFVKRWWIFGEPRKGIRPALNSLTRYIATVETTKHRLFQFLPVATLPDHMLIAIALDDAAALAVLSSRFHVIWALTAGGRLGFGNDPRYNKSKCFNPFPFPDPTEAQNTRLRALGEQLDAHRKAQQKAHPKLTLTGMYNVLEKLRAGERIEGKDREIYDQGLVGILKDLHDQIDAAVAEAYGWPLDLSEDDILHRLVALNRERVAEEARGHIRWLRPEYQNPAGRVAVAKGEQTALDIGPADTAAKDAWPKNLPEQIAAVRAALTDLGTATPEQVARHFHRGRAASVQPLLESLTALGQARLVEGGQFAA</sequence>
<dbReference type="EMBL" id="OBMT01000004">
    <property type="protein sequence ID" value="SOC04757.1"/>
    <property type="molecule type" value="Genomic_DNA"/>
</dbReference>
<dbReference type="InterPro" id="IPR029063">
    <property type="entry name" value="SAM-dependent_MTases_sf"/>
</dbReference>
<feature type="domain" description="MmeI-like N-terminal" evidence="6">
    <location>
        <begin position="2"/>
        <end position="223"/>
    </location>
</feature>
<evidence type="ECO:0000313" key="10">
    <source>
        <dbReference type="EMBL" id="SOC04757.1"/>
    </source>
</evidence>
<dbReference type="InterPro" id="IPR046816">
    <property type="entry name" value="MmeI_Mtase"/>
</dbReference>
<dbReference type="GO" id="GO:0009007">
    <property type="term" value="F:site-specific DNA-methyltransferase (adenine-specific) activity"/>
    <property type="evidence" value="ECO:0007669"/>
    <property type="project" value="UniProtKB-EC"/>
</dbReference>
<dbReference type="GO" id="GO:0032259">
    <property type="term" value="P:methylation"/>
    <property type="evidence" value="ECO:0007669"/>
    <property type="project" value="UniProtKB-KW"/>
</dbReference>
<feature type="domain" description="MmeI-like helicase spacer" evidence="7">
    <location>
        <begin position="234"/>
        <end position="305"/>
    </location>
</feature>
<dbReference type="Pfam" id="PF20466">
    <property type="entry name" value="MmeI_TRD"/>
    <property type="match status" value="1"/>
</dbReference>
<dbReference type="InterPro" id="IPR002052">
    <property type="entry name" value="DNA_methylase_N6_adenine_CS"/>
</dbReference>
<dbReference type="InterPro" id="IPR046820">
    <property type="entry name" value="MmeI_TRD"/>
</dbReference>